<dbReference type="CDD" id="cd20545">
    <property type="entry name" value="CYCLIN_SpCG1C-like_rpt1"/>
    <property type="match status" value="1"/>
</dbReference>
<feature type="domain" description="Cyclin-like" evidence="5">
    <location>
        <begin position="152"/>
        <end position="237"/>
    </location>
</feature>
<reference evidence="6 7" key="1">
    <citation type="submission" date="2024-02" db="EMBL/GenBank/DDBJ databases">
        <title>Discinaceae phylogenomics.</title>
        <authorList>
            <person name="Dirks A.C."/>
            <person name="James T.Y."/>
        </authorList>
    </citation>
    <scope>NUCLEOTIDE SEQUENCE [LARGE SCALE GENOMIC DNA]</scope>
    <source>
        <strain evidence="6 7">ACD0624</strain>
    </source>
</reference>
<dbReference type="InterPro" id="IPR043198">
    <property type="entry name" value="Cyclin/Ssn8"/>
</dbReference>
<accession>A0ABR3GCX0</accession>
<sequence length="391" mass="44816">MPDSESQWIFTEEELLRTPSVLDGLSPELEREQRGKGCNFIMQLGIQLGLPQVTLATASMFLHRFYMQNSLKKHHYYETAATALFVATKVEENMRKFGELVAACVRAAQKNHTMQVHRDDKEFWKWKDCILTKEDYLLESICFDLETEPPYTMLLLITKRLGVRDRELIRIAWTFINDSTLTMLCVLYPSKTIAAAALYCAAKHCGREFSDQEGKPWWEVIGVKIKDIKRACNYMAMIYEYAVPKTAWYNHAYFVLEYEVLMGIGFTRNNPLRNEDRLRYVSTPEDGAENNRTRARAMSNASPESGSRSSRTESRSGSEGGKRPRDDSSRTEEGEVPDEAVRKKLRLNEDLPVNGTDSGDESRRNVNDEKATMPNLSRNESGELEEGELDD</sequence>
<dbReference type="InterPro" id="IPR006671">
    <property type="entry name" value="Cyclin_N"/>
</dbReference>
<evidence type="ECO:0000256" key="4">
    <source>
        <dbReference type="SAM" id="MobiDB-lite"/>
    </source>
</evidence>
<feature type="compositionally biased region" description="Acidic residues" evidence="4">
    <location>
        <begin position="382"/>
        <end position="391"/>
    </location>
</feature>
<protein>
    <recommendedName>
        <fullName evidence="2">RNA polymerase II holoenzyme cyclin-like subunit</fullName>
    </recommendedName>
</protein>
<feature type="region of interest" description="Disordered" evidence="4">
    <location>
        <begin position="277"/>
        <end position="391"/>
    </location>
</feature>
<dbReference type="Proteomes" id="UP001447188">
    <property type="component" value="Unassembled WGS sequence"/>
</dbReference>
<organism evidence="6 7">
    <name type="scientific">Discina gigas</name>
    <dbReference type="NCBI Taxonomy" id="1032678"/>
    <lineage>
        <taxon>Eukaryota</taxon>
        <taxon>Fungi</taxon>
        <taxon>Dikarya</taxon>
        <taxon>Ascomycota</taxon>
        <taxon>Pezizomycotina</taxon>
        <taxon>Pezizomycetes</taxon>
        <taxon>Pezizales</taxon>
        <taxon>Discinaceae</taxon>
        <taxon>Discina</taxon>
    </lineage>
</organism>
<evidence type="ECO:0000259" key="5">
    <source>
        <dbReference type="SMART" id="SM00385"/>
    </source>
</evidence>
<comment type="caution">
    <text evidence="6">The sequence shown here is derived from an EMBL/GenBank/DDBJ whole genome shotgun (WGS) entry which is preliminary data.</text>
</comment>
<gene>
    <name evidence="6" type="ORF">Q9L58_007303</name>
</gene>
<feature type="compositionally biased region" description="Basic and acidic residues" evidence="4">
    <location>
        <begin position="360"/>
        <end position="371"/>
    </location>
</feature>
<dbReference type="PANTHER" id="PTHR10026">
    <property type="entry name" value="CYCLIN"/>
    <property type="match status" value="1"/>
</dbReference>
<dbReference type="EMBL" id="JBBBZM010000114">
    <property type="protein sequence ID" value="KAL0633764.1"/>
    <property type="molecule type" value="Genomic_DNA"/>
</dbReference>
<evidence type="ECO:0000256" key="1">
    <source>
        <dbReference type="ARBA" id="ARBA00008638"/>
    </source>
</evidence>
<dbReference type="CDD" id="cd20546">
    <property type="entry name" value="CYCLIN_SpCG1C_ScCTK2-like_rpt2"/>
    <property type="match status" value="1"/>
</dbReference>
<evidence type="ECO:0000313" key="6">
    <source>
        <dbReference type="EMBL" id="KAL0633764.1"/>
    </source>
</evidence>
<dbReference type="Gene3D" id="1.10.472.10">
    <property type="entry name" value="Cyclin-like"/>
    <property type="match status" value="2"/>
</dbReference>
<dbReference type="InterPro" id="IPR036915">
    <property type="entry name" value="Cyclin-like_sf"/>
</dbReference>
<keyword evidence="3" id="KW-0195">Cyclin</keyword>
<feature type="domain" description="Cyclin-like" evidence="5">
    <location>
        <begin position="39"/>
        <end position="139"/>
    </location>
</feature>
<keyword evidence="7" id="KW-1185">Reference proteome</keyword>
<dbReference type="InterPro" id="IPR013763">
    <property type="entry name" value="Cyclin-like_dom"/>
</dbReference>
<dbReference type="Pfam" id="PF00134">
    <property type="entry name" value="Cyclin_N"/>
    <property type="match status" value="1"/>
</dbReference>
<proteinExistence type="inferred from homology"/>
<dbReference type="SUPFAM" id="SSF47954">
    <property type="entry name" value="Cyclin-like"/>
    <property type="match status" value="2"/>
</dbReference>
<comment type="similarity">
    <text evidence="1">Belongs to the cyclin family. Cyclin C subfamily.</text>
</comment>
<evidence type="ECO:0000313" key="7">
    <source>
        <dbReference type="Proteomes" id="UP001447188"/>
    </source>
</evidence>
<name>A0ABR3GCX0_9PEZI</name>
<evidence type="ECO:0000256" key="2">
    <source>
        <dbReference type="ARBA" id="ARBA00014912"/>
    </source>
</evidence>
<evidence type="ECO:0000256" key="3">
    <source>
        <dbReference type="RuleBase" id="RU000383"/>
    </source>
</evidence>
<dbReference type="SMART" id="SM00385">
    <property type="entry name" value="CYCLIN"/>
    <property type="match status" value="2"/>
</dbReference>
<feature type="compositionally biased region" description="Basic and acidic residues" evidence="4">
    <location>
        <begin position="310"/>
        <end position="349"/>
    </location>
</feature>